<dbReference type="InterPro" id="IPR046960">
    <property type="entry name" value="PPR_At4g14850-like_plant"/>
</dbReference>
<feature type="repeat" description="PPR" evidence="2">
    <location>
        <begin position="451"/>
        <end position="485"/>
    </location>
</feature>
<keyword evidence="5" id="KW-1185">Reference proteome</keyword>
<evidence type="ECO:0000313" key="5">
    <source>
        <dbReference type="Proteomes" id="UP001341840"/>
    </source>
</evidence>
<dbReference type="PANTHER" id="PTHR47926">
    <property type="entry name" value="PENTATRICOPEPTIDE REPEAT-CONTAINING PROTEIN"/>
    <property type="match status" value="1"/>
</dbReference>
<dbReference type="Pfam" id="PF13041">
    <property type="entry name" value="PPR_2"/>
    <property type="match status" value="1"/>
</dbReference>
<dbReference type="PROSITE" id="PS51375">
    <property type="entry name" value="PPR"/>
    <property type="match status" value="4"/>
</dbReference>
<evidence type="ECO:0008006" key="6">
    <source>
        <dbReference type="Google" id="ProtNLM"/>
    </source>
</evidence>
<dbReference type="EMBL" id="JASCZI010211471">
    <property type="protein sequence ID" value="MED6192413.1"/>
    <property type="molecule type" value="Genomic_DNA"/>
</dbReference>
<evidence type="ECO:0000313" key="4">
    <source>
        <dbReference type="EMBL" id="MED6192413.1"/>
    </source>
</evidence>
<feature type="repeat" description="PPR" evidence="2">
    <location>
        <begin position="552"/>
        <end position="586"/>
    </location>
</feature>
<organism evidence="4 5">
    <name type="scientific">Stylosanthes scabra</name>
    <dbReference type="NCBI Taxonomy" id="79078"/>
    <lineage>
        <taxon>Eukaryota</taxon>
        <taxon>Viridiplantae</taxon>
        <taxon>Streptophyta</taxon>
        <taxon>Embryophyta</taxon>
        <taxon>Tracheophyta</taxon>
        <taxon>Spermatophyta</taxon>
        <taxon>Magnoliopsida</taxon>
        <taxon>eudicotyledons</taxon>
        <taxon>Gunneridae</taxon>
        <taxon>Pentapetalae</taxon>
        <taxon>rosids</taxon>
        <taxon>fabids</taxon>
        <taxon>Fabales</taxon>
        <taxon>Fabaceae</taxon>
        <taxon>Papilionoideae</taxon>
        <taxon>50 kb inversion clade</taxon>
        <taxon>dalbergioids sensu lato</taxon>
        <taxon>Dalbergieae</taxon>
        <taxon>Pterocarpus clade</taxon>
        <taxon>Stylosanthes</taxon>
    </lineage>
</organism>
<dbReference type="Proteomes" id="UP001341840">
    <property type="component" value="Unassembled WGS sequence"/>
</dbReference>
<dbReference type="NCBIfam" id="TIGR00756">
    <property type="entry name" value="PPR"/>
    <property type="match status" value="2"/>
</dbReference>
<gene>
    <name evidence="4" type="ORF">PIB30_009773</name>
</gene>
<reference evidence="4 5" key="1">
    <citation type="journal article" date="2023" name="Plants (Basel)">
        <title>Bridging the Gap: Combining Genomics and Transcriptomics Approaches to Understand Stylosanthes scabra, an Orphan Legume from the Brazilian Caatinga.</title>
        <authorList>
            <person name="Ferreira-Neto J.R.C."/>
            <person name="da Silva M.D."/>
            <person name="Binneck E."/>
            <person name="de Melo N.F."/>
            <person name="da Silva R.H."/>
            <person name="de Melo A.L.T.M."/>
            <person name="Pandolfi V."/>
            <person name="Bustamante F.O."/>
            <person name="Brasileiro-Vidal A.C."/>
            <person name="Benko-Iseppon A.M."/>
        </authorList>
    </citation>
    <scope>NUCLEOTIDE SEQUENCE [LARGE SCALE GENOMIC DNA]</scope>
    <source>
        <tissue evidence="4">Leaves</tissue>
    </source>
</reference>
<feature type="compositionally biased region" description="Low complexity" evidence="3">
    <location>
        <begin position="20"/>
        <end position="29"/>
    </location>
</feature>
<name>A0ABU6X774_9FABA</name>
<dbReference type="Gene3D" id="1.25.40.10">
    <property type="entry name" value="Tetratricopeptide repeat domain"/>
    <property type="match status" value="4"/>
</dbReference>
<evidence type="ECO:0000256" key="2">
    <source>
        <dbReference type="PROSITE-ProRule" id="PRU00708"/>
    </source>
</evidence>
<dbReference type="Pfam" id="PF13812">
    <property type="entry name" value="PPR_3"/>
    <property type="match status" value="1"/>
</dbReference>
<accession>A0ABU6X774</accession>
<dbReference type="InterPro" id="IPR011990">
    <property type="entry name" value="TPR-like_helical_dom_sf"/>
</dbReference>
<keyword evidence="1" id="KW-0677">Repeat</keyword>
<evidence type="ECO:0000256" key="3">
    <source>
        <dbReference type="SAM" id="MobiDB-lite"/>
    </source>
</evidence>
<dbReference type="InterPro" id="IPR002885">
    <property type="entry name" value="PPR_rpt"/>
</dbReference>
<protein>
    <recommendedName>
        <fullName evidence="6">Pentatricopeptide repeat-containing protein</fullName>
    </recommendedName>
</protein>
<feature type="repeat" description="PPR" evidence="2">
    <location>
        <begin position="587"/>
        <end position="621"/>
    </location>
</feature>
<feature type="region of interest" description="Disordered" evidence="3">
    <location>
        <begin position="12"/>
        <end position="57"/>
    </location>
</feature>
<evidence type="ECO:0000256" key="1">
    <source>
        <dbReference type="ARBA" id="ARBA00022737"/>
    </source>
</evidence>
<dbReference type="Pfam" id="PF01535">
    <property type="entry name" value="PPR"/>
    <property type="match status" value="3"/>
</dbReference>
<comment type="caution">
    <text evidence="4">The sequence shown here is derived from an EMBL/GenBank/DDBJ whole genome shotgun (WGS) entry which is preliminary data.</text>
</comment>
<feature type="repeat" description="PPR" evidence="2">
    <location>
        <begin position="282"/>
        <end position="316"/>
    </location>
</feature>
<sequence>MATFLSLHFHSFPPNPTSPSPSSNPKTTFQFFNLKPPPRRKPHHTTQPPKKHHHHYKKLKPFKEKDAFPSSLPIHTKNPRSIYRDIKLFARQDKLKEALTILDYVDQQGIPVNATTFSALIAACIRTKSLQHAREVHVHIGINGFENNEFLRTKLVHMYTSCGALEEAKQIFNELPCHSVYSWNALLRGSVISGKKHYLDVLKAYTEMRALDVDLNVYTFTTVIKSFAGAPALFQGLKAHGLLIKNGLVDSSIIRTSLIDLYFKCGKINLACRVFDEIPNRDVVVWGAMVAGFVHNRLQREALEYVRWMVEEGVEVNSVVVMSVLPAIGEVSEQRLGKELHAYVVKTKEYYRRVPIQSALIDMYCKLEQALKSTIWMQQEGFRPDVVTVATVLPVCAQLRALKQGKEVHAYALKHWFLPNASITNSLMVMYSKCGVIEYSKRLFDTMEKRTVISCTAMIDSYVENGYHHEALDVIRLMQSSKHRPDSVAISRMLSVCGELKLVKHGKEIHAQILKKDFTKVPFVSAELINMYGTFGEINKAKLVFDAVPVKGSMTWTALIRAYGNNELYEDAIALFDWMTSRGSTPTRFTFDAMLSIFDRAGFVDDAYRIFKLMTRYKIEASKEHFDIMVRLFTRYGQLEKAQRVERMSSVV</sequence>
<dbReference type="PANTHER" id="PTHR47926:SF354">
    <property type="entry name" value="REPEAT (PPR-LIKE) SUPERFAMILY PROTEIN, PUTATIVE-RELATED"/>
    <property type="match status" value="1"/>
</dbReference>
<proteinExistence type="predicted"/>
<feature type="compositionally biased region" description="Basic residues" evidence="3">
    <location>
        <begin position="37"/>
        <end position="57"/>
    </location>
</feature>